<dbReference type="Proteomes" id="UP000299102">
    <property type="component" value="Unassembled WGS sequence"/>
</dbReference>
<evidence type="ECO:0000313" key="2">
    <source>
        <dbReference type="Proteomes" id="UP000299102"/>
    </source>
</evidence>
<gene>
    <name evidence="1" type="ORF">EVAR_65789_1</name>
</gene>
<sequence length="126" mass="14317">MAASKLNAPFVHHLTKWQQCLTMQLPMQSFVVAVSLQGLMTLKMSHRYHQMLKLHQQVPNRNGCHPPAVAVCDMRLDSVAVTNIYQSVHCVSPSKSVSGLRRGRRGCRPIDDTIQCRIDRGRRLNR</sequence>
<name>A0A4C2A341_EUMVA</name>
<keyword evidence="2" id="KW-1185">Reference proteome</keyword>
<accession>A0A4C2A341</accession>
<dbReference type="AlphaFoldDB" id="A0A4C2A341"/>
<dbReference type="EMBL" id="BGZK01002404">
    <property type="protein sequence ID" value="GBP93664.1"/>
    <property type="molecule type" value="Genomic_DNA"/>
</dbReference>
<proteinExistence type="predicted"/>
<reference evidence="1 2" key="1">
    <citation type="journal article" date="2019" name="Commun. Biol.">
        <title>The bagworm genome reveals a unique fibroin gene that provides high tensile strength.</title>
        <authorList>
            <person name="Kono N."/>
            <person name="Nakamura H."/>
            <person name="Ohtoshi R."/>
            <person name="Tomita M."/>
            <person name="Numata K."/>
            <person name="Arakawa K."/>
        </authorList>
    </citation>
    <scope>NUCLEOTIDE SEQUENCE [LARGE SCALE GENOMIC DNA]</scope>
</reference>
<organism evidence="1 2">
    <name type="scientific">Eumeta variegata</name>
    <name type="common">Bagworm moth</name>
    <name type="synonym">Eumeta japonica</name>
    <dbReference type="NCBI Taxonomy" id="151549"/>
    <lineage>
        <taxon>Eukaryota</taxon>
        <taxon>Metazoa</taxon>
        <taxon>Ecdysozoa</taxon>
        <taxon>Arthropoda</taxon>
        <taxon>Hexapoda</taxon>
        <taxon>Insecta</taxon>
        <taxon>Pterygota</taxon>
        <taxon>Neoptera</taxon>
        <taxon>Endopterygota</taxon>
        <taxon>Lepidoptera</taxon>
        <taxon>Glossata</taxon>
        <taxon>Ditrysia</taxon>
        <taxon>Tineoidea</taxon>
        <taxon>Psychidae</taxon>
        <taxon>Oiketicinae</taxon>
        <taxon>Eumeta</taxon>
    </lineage>
</organism>
<comment type="caution">
    <text evidence="1">The sequence shown here is derived from an EMBL/GenBank/DDBJ whole genome shotgun (WGS) entry which is preliminary data.</text>
</comment>
<evidence type="ECO:0000313" key="1">
    <source>
        <dbReference type="EMBL" id="GBP93664.1"/>
    </source>
</evidence>
<protein>
    <submittedName>
        <fullName evidence="1">Uncharacterized protein</fullName>
    </submittedName>
</protein>